<comment type="caution">
    <text evidence="1">The sequence shown here is derived from an EMBL/GenBank/DDBJ whole genome shotgun (WGS) entry which is preliminary data.</text>
</comment>
<organism evidence="1 2">
    <name type="scientific">Champsocephalus esox</name>
    <name type="common">pike icefish</name>
    <dbReference type="NCBI Taxonomy" id="159716"/>
    <lineage>
        <taxon>Eukaryota</taxon>
        <taxon>Metazoa</taxon>
        <taxon>Chordata</taxon>
        <taxon>Craniata</taxon>
        <taxon>Vertebrata</taxon>
        <taxon>Euteleostomi</taxon>
        <taxon>Actinopterygii</taxon>
        <taxon>Neopterygii</taxon>
        <taxon>Teleostei</taxon>
        <taxon>Neoteleostei</taxon>
        <taxon>Acanthomorphata</taxon>
        <taxon>Eupercaria</taxon>
        <taxon>Perciformes</taxon>
        <taxon>Notothenioidei</taxon>
        <taxon>Channichthyidae</taxon>
        <taxon>Champsocephalus</taxon>
    </lineage>
</organism>
<accession>A0AAN8HFG5</accession>
<dbReference type="EMBL" id="JAULUE010002048">
    <property type="protein sequence ID" value="KAK5910449.1"/>
    <property type="molecule type" value="Genomic_DNA"/>
</dbReference>
<evidence type="ECO:0000313" key="2">
    <source>
        <dbReference type="Proteomes" id="UP001335648"/>
    </source>
</evidence>
<proteinExistence type="predicted"/>
<reference evidence="1 2" key="1">
    <citation type="journal article" date="2023" name="Mol. Biol. Evol.">
        <title>Genomics of Secondarily Temperate Adaptation in the Only Non-Antarctic Icefish.</title>
        <authorList>
            <person name="Rivera-Colon A.G."/>
            <person name="Rayamajhi N."/>
            <person name="Minhas B.F."/>
            <person name="Madrigal G."/>
            <person name="Bilyk K.T."/>
            <person name="Yoon V."/>
            <person name="Hune M."/>
            <person name="Gregory S."/>
            <person name="Cheng C.H.C."/>
            <person name="Catchen J.M."/>
        </authorList>
    </citation>
    <scope>NUCLEOTIDE SEQUENCE [LARGE SCALE GENOMIC DNA]</scope>
    <source>
        <strain evidence="1">JC2023a</strain>
    </source>
</reference>
<sequence>MGRQSVSDCLHTWDREGNDGHLMSGCEVNKIQIGSKWLQSEGSGLRGRPIAQPDVDTPLRWLRTWIESHPNPDCLSTSTP</sequence>
<protein>
    <submittedName>
        <fullName evidence="1">Uncharacterized protein</fullName>
    </submittedName>
</protein>
<keyword evidence="2" id="KW-1185">Reference proteome</keyword>
<gene>
    <name evidence="1" type="ORF">CesoFtcFv8_004282</name>
</gene>
<dbReference type="Proteomes" id="UP001335648">
    <property type="component" value="Unassembled WGS sequence"/>
</dbReference>
<evidence type="ECO:0000313" key="1">
    <source>
        <dbReference type="EMBL" id="KAK5910449.1"/>
    </source>
</evidence>
<dbReference type="AlphaFoldDB" id="A0AAN8HFG5"/>
<name>A0AAN8HFG5_9TELE</name>